<keyword evidence="2" id="KW-1185">Reference proteome</keyword>
<reference evidence="1" key="2">
    <citation type="journal article" date="2020" name="Nat. Commun.">
        <title>Large-scale genome sequencing of mycorrhizal fungi provides insights into the early evolution of symbiotic traits.</title>
        <authorList>
            <person name="Miyauchi S."/>
            <person name="Kiss E."/>
            <person name="Kuo A."/>
            <person name="Drula E."/>
            <person name="Kohler A."/>
            <person name="Sanchez-Garcia M."/>
            <person name="Morin E."/>
            <person name="Andreopoulos B."/>
            <person name="Barry K.W."/>
            <person name="Bonito G."/>
            <person name="Buee M."/>
            <person name="Carver A."/>
            <person name="Chen C."/>
            <person name="Cichocki N."/>
            <person name="Clum A."/>
            <person name="Culley D."/>
            <person name="Crous P.W."/>
            <person name="Fauchery L."/>
            <person name="Girlanda M."/>
            <person name="Hayes R.D."/>
            <person name="Keri Z."/>
            <person name="LaButti K."/>
            <person name="Lipzen A."/>
            <person name="Lombard V."/>
            <person name="Magnuson J."/>
            <person name="Maillard F."/>
            <person name="Murat C."/>
            <person name="Nolan M."/>
            <person name="Ohm R.A."/>
            <person name="Pangilinan J."/>
            <person name="Pereira M.F."/>
            <person name="Perotto S."/>
            <person name="Peter M."/>
            <person name="Pfister S."/>
            <person name="Riley R."/>
            <person name="Sitrit Y."/>
            <person name="Stielow J.B."/>
            <person name="Szollosi G."/>
            <person name="Zifcakova L."/>
            <person name="Stursova M."/>
            <person name="Spatafora J.W."/>
            <person name="Tedersoo L."/>
            <person name="Vaario L.M."/>
            <person name="Yamada A."/>
            <person name="Yan M."/>
            <person name="Wang P."/>
            <person name="Xu J."/>
            <person name="Bruns T."/>
            <person name="Baldrian P."/>
            <person name="Vilgalys R."/>
            <person name="Dunand C."/>
            <person name="Henrissat B."/>
            <person name="Grigoriev I.V."/>
            <person name="Hibbett D."/>
            <person name="Nagy L.G."/>
            <person name="Martin F.M."/>
        </authorList>
    </citation>
    <scope>NUCLEOTIDE SEQUENCE</scope>
    <source>
        <strain evidence="1">BED1</strain>
    </source>
</reference>
<name>A0AAD4G6U4_BOLED</name>
<proteinExistence type="predicted"/>
<organism evidence="1 2">
    <name type="scientific">Boletus edulis BED1</name>
    <dbReference type="NCBI Taxonomy" id="1328754"/>
    <lineage>
        <taxon>Eukaryota</taxon>
        <taxon>Fungi</taxon>
        <taxon>Dikarya</taxon>
        <taxon>Basidiomycota</taxon>
        <taxon>Agaricomycotina</taxon>
        <taxon>Agaricomycetes</taxon>
        <taxon>Agaricomycetidae</taxon>
        <taxon>Boletales</taxon>
        <taxon>Boletineae</taxon>
        <taxon>Boletaceae</taxon>
        <taxon>Boletoideae</taxon>
        <taxon>Boletus</taxon>
    </lineage>
</organism>
<sequence>MVVHLRLLRYRQTTQLHAILPYITINGADDQPESITSRSRIKFVFSVRFRGFEYCYASAAIFFVGSRPTVIITEFPNTRTFRIRAIFTGVVDILPHELIHRRKRDPSAEGRWTFSLASRCVRGKRLDHGETTDDDEFDMSAIPPVQLGLPGCGDDILAPAPLGTFNIGYTPGPYDPMVIETPTNACWASTGFFLDTFAHILDSIYSV</sequence>
<comment type="caution">
    <text evidence="1">The sequence shown here is derived from an EMBL/GenBank/DDBJ whole genome shotgun (WGS) entry which is preliminary data.</text>
</comment>
<dbReference type="EMBL" id="WHUW01000126">
    <property type="protein sequence ID" value="KAF8422342.1"/>
    <property type="molecule type" value="Genomic_DNA"/>
</dbReference>
<dbReference type="Proteomes" id="UP001194468">
    <property type="component" value="Unassembled WGS sequence"/>
</dbReference>
<reference evidence="1" key="1">
    <citation type="submission" date="2019-10" db="EMBL/GenBank/DDBJ databases">
        <authorList>
            <consortium name="DOE Joint Genome Institute"/>
            <person name="Kuo A."/>
            <person name="Miyauchi S."/>
            <person name="Kiss E."/>
            <person name="Drula E."/>
            <person name="Kohler A."/>
            <person name="Sanchez-Garcia M."/>
            <person name="Andreopoulos B."/>
            <person name="Barry K.W."/>
            <person name="Bonito G."/>
            <person name="Buee M."/>
            <person name="Carver A."/>
            <person name="Chen C."/>
            <person name="Cichocki N."/>
            <person name="Clum A."/>
            <person name="Culley D."/>
            <person name="Crous P.W."/>
            <person name="Fauchery L."/>
            <person name="Girlanda M."/>
            <person name="Hayes R."/>
            <person name="Keri Z."/>
            <person name="LaButti K."/>
            <person name="Lipzen A."/>
            <person name="Lombard V."/>
            <person name="Magnuson J."/>
            <person name="Maillard F."/>
            <person name="Morin E."/>
            <person name="Murat C."/>
            <person name="Nolan M."/>
            <person name="Ohm R."/>
            <person name="Pangilinan J."/>
            <person name="Pereira M."/>
            <person name="Perotto S."/>
            <person name="Peter M."/>
            <person name="Riley R."/>
            <person name="Sitrit Y."/>
            <person name="Stielow B."/>
            <person name="Szollosi G."/>
            <person name="Zifcakova L."/>
            <person name="Stursova M."/>
            <person name="Spatafora J.W."/>
            <person name="Tedersoo L."/>
            <person name="Vaario L.-M."/>
            <person name="Yamada A."/>
            <person name="Yan M."/>
            <person name="Wang P."/>
            <person name="Xu J."/>
            <person name="Bruns T."/>
            <person name="Baldrian P."/>
            <person name="Vilgalys R."/>
            <person name="Henrissat B."/>
            <person name="Grigoriev I.V."/>
            <person name="Hibbett D."/>
            <person name="Nagy L.G."/>
            <person name="Martin F.M."/>
        </authorList>
    </citation>
    <scope>NUCLEOTIDE SEQUENCE</scope>
    <source>
        <strain evidence="1">BED1</strain>
    </source>
</reference>
<protein>
    <submittedName>
        <fullName evidence="1">Uncharacterized protein</fullName>
    </submittedName>
</protein>
<gene>
    <name evidence="1" type="ORF">L210DRAFT_3654126</name>
</gene>
<evidence type="ECO:0000313" key="1">
    <source>
        <dbReference type="EMBL" id="KAF8422342.1"/>
    </source>
</evidence>
<evidence type="ECO:0000313" key="2">
    <source>
        <dbReference type="Proteomes" id="UP001194468"/>
    </source>
</evidence>
<dbReference type="AlphaFoldDB" id="A0AAD4G6U4"/>
<accession>A0AAD4G6U4</accession>